<evidence type="ECO:0000259" key="5">
    <source>
        <dbReference type="Pfam" id="PF02441"/>
    </source>
</evidence>
<dbReference type="GO" id="GO:0015937">
    <property type="term" value="P:coenzyme A biosynthetic process"/>
    <property type="evidence" value="ECO:0007669"/>
    <property type="project" value="UniProtKB-UniRule"/>
</dbReference>
<dbReference type="Gene3D" id="3.40.50.1950">
    <property type="entry name" value="Flavin prenyltransferase-like"/>
    <property type="match status" value="1"/>
</dbReference>
<accession>A0A842HSM4</accession>
<dbReference type="Pfam" id="PF02441">
    <property type="entry name" value="Flavoprotein"/>
    <property type="match status" value="1"/>
</dbReference>
<comment type="cofactor">
    <cofactor evidence="3">
        <name>FMN</name>
        <dbReference type="ChEBI" id="CHEBI:58210"/>
    </cofactor>
    <text evidence="3">Binds 1 FMN per subunit.</text>
</comment>
<comment type="pathway">
    <text evidence="3 4">Cofactor biosynthesis; coenzyme A biosynthesis; CoA from (R)-pantothenate: step 3/5.</text>
</comment>
<keyword evidence="8" id="KW-1185">Reference proteome</keyword>
<organism evidence="7 8">
    <name type="scientific">Pusillimonas minor</name>
    <dbReference type="NCBI Taxonomy" id="2697024"/>
    <lineage>
        <taxon>Bacteria</taxon>
        <taxon>Pseudomonadati</taxon>
        <taxon>Pseudomonadota</taxon>
        <taxon>Betaproteobacteria</taxon>
        <taxon>Burkholderiales</taxon>
        <taxon>Alcaligenaceae</taxon>
        <taxon>Pusillimonas</taxon>
    </lineage>
</organism>
<dbReference type="GO" id="GO:0015941">
    <property type="term" value="P:pantothenate catabolic process"/>
    <property type="evidence" value="ECO:0007669"/>
    <property type="project" value="InterPro"/>
</dbReference>
<dbReference type="AlphaFoldDB" id="A0A842HSM4"/>
<dbReference type="GO" id="GO:0046872">
    <property type="term" value="F:metal ion binding"/>
    <property type="evidence" value="ECO:0007669"/>
    <property type="project" value="UniProtKB-KW"/>
</dbReference>
<feature type="domain" description="DNA/pantothenate metabolism flavoprotein C-terminal" evidence="6">
    <location>
        <begin position="187"/>
        <end position="396"/>
    </location>
</feature>
<dbReference type="GO" id="GO:0004633">
    <property type="term" value="F:phosphopantothenoylcysteine decarboxylase activity"/>
    <property type="evidence" value="ECO:0007669"/>
    <property type="project" value="UniProtKB-UniRule"/>
</dbReference>
<comment type="catalytic activity">
    <reaction evidence="3 4">
        <text>(R)-4'-phosphopantothenate + L-cysteine + CTP = N-[(R)-4-phosphopantothenoyl]-L-cysteine + CMP + diphosphate + H(+)</text>
        <dbReference type="Rhea" id="RHEA:19397"/>
        <dbReference type="ChEBI" id="CHEBI:10986"/>
        <dbReference type="ChEBI" id="CHEBI:15378"/>
        <dbReference type="ChEBI" id="CHEBI:33019"/>
        <dbReference type="ChEBI" id="CHEBI:35235"/>
        <dbReference type="ChEBI" id="CHEBI:37563"/>
        <dbReference type="ChEBI" id="CHEBI:59458"/>
        <dbReference type="ChEBI" id="CHEBI:60377"/>
        <dbReference type="EC" id="6.3.2.5"/>
    </reaction>
</comment>
<feature type="binding site" evidence="3">
    <location>
        <position position="290"/>
    </location>
    <ligand>
        <name>CTP</name>
        <dbReference type="ChEBI" id="CHEBI:37563"/>
    </ligand>
</feature>
<dbReference type="EC" id="6.3.2.5" evidence="3"/>
<dbReference type="InterPro" id="IPR005252">
    <property type="entry name" value="CoaBC"/>
</dbReference>
<dbReference type="UniPathway" id="UPA00241">
    <property type="reaction ID" value="UER00353"/>
</dbReference>
<evidence type="ECO:0000313" key="7">
    <source>
        <dbReference type="EMBL" id="MBC2770231.1"/>
    </source>
</evidence>
<feature type="binding site" evidence="3">
    <location>
        <position position="329"/>
    </location>
    <ligand>
        <name>CTP</name>
        <dbReference type="ChEBI" id="CHEBI:37563"/>
    </ligand>
</feature>
<comment type="function">
    <text evidence="4">Catalyzes two steps in the biosynthesis of coenzyme A. In the first step cysteine is conjugated to 4'-phosphopantothenate to form 4-phosphopantothenoylcysteine, in the latter compound is decarboxylated to form 4'-phosphopantotheine.</text>
</comment>
<evidence type="ECO:0000256" key="2">
    <source>
        <dbReference type="ARBA" id="ARBA00023239"/>
    </source>
</evidence>
<feature type="active site" description="Proton donor" evidence="3">
    <location>
        <position position="160"/>
    </location>
</feature>
<feature type="binding site" evidence="3">
    <location>
        <position position="343"/>
    </location>
    <ligand>
        <name>CTP</name>
        <dbReference type="ChEBI" id="CHEBI:37563"/>
    </ligand>
</feature>
<feature type="domain" description="Flavoprotein" evidence="5">
    <location>
        <begin position="7"/>
        <end position="179"/>
    </location>
</feature>
<dbReference type="InterPro" id="IPR035929">
    <property type="entry name" value="CoaB-like_sf"/>
</dbReference>
<dbReference type="InterPro" id="IPR003382">
    <property type="entry name" value="Flavoprotein"/>
</dbReference>
<dbReference type="NCBIfam" id="TIGR00521">
    <property type="entry name" value="coaBC_dfp"/>
    <property type="match status" value="1"/>
</dbReference>
<keyword evidence="3" id="KW-0479">Metal-binding</keyword>
<comment type="pathway">
    <text evidence="3 4">Cofactor biosynthesis; coenzyme A biosynthesis; CoA from (R)-pantothenate: step 2/5.</text>
</comment>
<feature type="region of interest" description="Phosphopantothenoylcysteine decarboxylase" evidence="3">
    <location>
        <begin position="1"/>
        <end position="191"/>
    </location>
</feature>
<dbReference type="GO" id="GO:0010181">
    <property type="term" value="F:FMN binding"/>
    <property type="evidence" value="ECO:0007669"/>
    <property type="project" value="UniProtKB-UniRule"/>
</dbReference>
<keyword evidence="3" id="KW-0460">Magnesium</keyword>
<comment type="caution">
    <text evidence="7">The sequence shown here is derived from an EMBL/GenBank/DDBJ whole genome shotgun (WGS) entry which is preliminary data.</text>
</comment>
<feature type="binding site" evidence="3">
    <location>
        <position position="280"/>
    </location>
    <ligand>
        <name>CTP</name>
        <dbReference type="ChEBI" id="CHEBI:37563"/>
    </ligand>
</feature>
<dbReference type="EC" id="4.1.1.36" evidence="3"/>
<reference evidence="7 8" key="1">
    <citation type="submission" date="2020-08" db="EMBL/GenBank/DDBJ databases">
        <title>Paraeoetvoesia sp. YC-7-48 draft genome sequence.</title>
        <authorList>
            <person name="Yao L."/>
        </authorList>
    </citation>
    <scope>NUCLEOTIDE SEQUENCE [LARGE SCALE GENOMIC DNA]</scope>
    <source>
        <strain evidence="8">YC-7-48</strain>
    </source>
</reference>
<dbReference type="SUPFAM" id="SSF102645">
    <property type="entry name" value="CoaB-like"/>
    <property type="match status" value="1"/>
</dbReference>
<dbReference type="InterPro" id="IPR036551">
    <property type="entry name" value="Flavin_trans-like"/>
</dbReference>
<dbReference type="HAMAP" id="MF_02225">
    <property type="entry name" value="CoaBC"/>
    <property type="match status" value="1"/>
</dbReference>
<dbReference type="SUPFAM" id="SSF52507">
    <property type="entry name" value="Homo-oligomeric flavin-containing Cys decarboxylases, HFCD"/>
    <property type="match status" value="1"/>
</dbReference>
<dbReference type="Gene3D" id="3.40.50.10300">
    <property type="entry name" value="CoaB-like"/>
    <property type="match status" value="1"/>
</dbReference>
<dbReference type="Proteomes" id="UP000545386">
    <property type="component" value="Unassembled WGS sequence"/>
</dbReference>
<keyword evidence="3 4" id="KW-0285">Flavoprotein</keyword>
<dbReference type="InterPro" id="IPR007085">
    <property type="entry name" value="DNA/pantothenate-metab_flavo_C"/>
</dbReference>
<keyword evidence="3 4" id="KW-0436">Ligase</keyword>
<evidence type="ECO:0000259" key="6">
    <source>
        <dbReference type="Pfam" id="PF04127"/>
    </source>
</evidence>
<feature type="binding site" evidence="3">
    <location>
        <begin position="311"/>
        <end position="314"/>
    </location>
    <ligand>
        <name>CTP</name>
        <dbReference type="ChEBI" id="CHEBI:37563"/>
    </ligand>
</feature>
<keyword evidence="2 3" id="KW-0456">Lyase</keyword>
<proteinExistence type="inferred from homology"/>
<evidence type="ECO:0000256" key="3">
    <source>
        <dbReference type="HAMAP-Rule" id="MF_02225"/>
    </source>
</evidence>
<dbReference type="RefSeq" id="WP_185779923.1">
    <property type="nucleotide sequence ID" value="NZ_JACJUU010000007.1"/>
</dbReference>
<evidence type="ECO:0000256" key="1">
    <source>
        <dbReference type="ARBA" id="ARBA00022793"/>
    </source>
</evidence>
<comment type="similarity">
    <text evidence="3 4">In the C-terminal section; belongs to the PPC synthetase family.</text>
</comment>
<protein>
    <recommendedName>
        <fullName evidence="3">Coenzyme A biosynthesis bifunctional protein CoaBC</fullName>
    </recommendedName>
    <alternativeName>
        <fullName evidence="3">DNA/pantothenate metabolism flavoprotein</fullName>
    </alternativeName>
    <alternativeName>
        <fullName evidence="3">Phosphopantothenoylcysteine synthetase/decarboxylase</fullName>
        <shortName evidence="3">PPCS-PPCDC</shortName>
    </alternativeName>
    <domain>
        <recommendedName>
            <fullName evidence="3">Phosphopantothenoylcysteine decarboxylase</fullName>
            <shortName evidence="3">PPC decarboxylase</shortName>
            <shortName evidence="3">PPC-DC</shortName>
            <ecNumber evidence="3">4.1.1.36</ecNumber>
        </recommendedName>
        <alternativeName>
            <fullName evidence="3">CoaC</fullName>
        </alternativeName>
    </domain>
    <domain>
        <recommendedName>
            <fullName evidence="3">Phosphopantothenate--cysteine ligase</fullName>
            <ecNumber evidence="3">6.3.2.5</ecNumber>
        </recommendedName>
        <alternativeName>
            <fullName evidence="3">CoaB</fullName>
        </alternativeName>
        <alternativeName>
            <fullName evidence="3">Phosphopantothenoylcysteine synthetase</fullName>
            <shortName evidence="3">PPC synthetase</shortName>
            <shortName evidence="3">PPC-S</shortName>
        </alternativeName>
    </domain>
</protein>
<keyword evidence="3" id="KW-0511">Multifunctional enzyme</keyword>
<evidence type="ECO:0000313" key="8">
    <source>
        <dbReference type="Proteomes" id="UP000545386"/>
    </source>
</evidence>
<dbReference type="PANTHER" id="PTHR14359:SF6">
    <property type="entry name" value="PHOSPHOPANTOTHENOYLCYSTEINE DECARBOXYLASE"/>
    <property type="match status" value="1"/>
</dbReference>
<dbReference type="EMBL" id="JACJUU010000007">
    <property type="protein sequence ID" value="MBC2770231.1"/>
    <property type="molecule type" value="Genomic_DNA"/>
</dbReference>
<comment type="function">
    <text evidence="3">Catalyzes two sequential steps in the biosynthesis of coenzyme A. In the first step cysteine is conjugated to 4'-phosphopantothenate to form 4-phosphopantothenoylcysteine. In the second step the latter compound is decarboxylated to form 4'-phosphopantotheine.</text>
</comment>
<comment type="caution">
    <text evidence="3">Lacks conserved residue(s) required for the propagation of feature annotation.</text>
</comment>
<dbReference type="PROSITE" id="PS51257">
    <property type="entry name" value="PROKAR_LIPOPROTEIN"/>
    <property type="match status" value="1"/>
</dbReference>
<evidence type="ECO:0000256" key="4">
    <source>
        <dbReference type="RuleBase" id="RU364078"/>
    </source>
</evidence>
<sequence>MGDLDNKRIVLGLSGGIACYKSAELLRRLQDQGGVADVVMTDAATHFITPTTFQALSGRPVYTSAWDTRIPNSMAHINLTRDADAVLIAPASADLIAKLANGLADDLLTTLCLARGGCPLLVAPAMNREMWEHPATQRNIRQLAADGVVILGPGSGDQACGEVGDGRMLEPHELLAELIAFFQPKVLAGRRVLITAGPTTERIDPVRVISNRSSGKTGYAIARAAREAGAAVTLVSGPTALNTPHGVQRINVESARQMHDAVMAHAAAADIFIAVAAVADWHVANASDHKLKKIEGQAVSGPPALKFAPNPDILADVAQMPNRPWCVGFAAETENLHEYAAAKRRRKGIPLLVGNLAQESMDADTTTFILFDDAGVHPLPRLPKTDAARKLIQAIAHRSPQHPPAAAR</sequence>
<comment type="cofactor">
    <cofactor evidence="3">
        <name>Mg(2+)</name>
        <dbReference type="ChEBI" id="CHEBI:18420"/>
    </cofactor>
</comment>
<dbReference type="Pfam" id="PF04127">
    <property type="entry name" value="DFP"/>
    <property type="match status" value="1"/>
</dbReference>
<comment type="similarity">
    <text evidence="3 4">In the N-terminal section; belongs to the HFCD (homo-oligomeric flavin containing Cys decarboxylase) superfamily.</text>
</comment>
<feature type="binding site" evidence="3">
    <location>
        <position position="347"/>
    </location>
    <ligand>
        <name>CTP</name>
        <dbReference type="ChEBI" id="CHEBI:37563"/>
    </ligand>
</feature>
<dbReference type="GO" id="GO:0004632">
    <property type="term" value="F:phosphopantothenate--cysteine ligase activity"/>
    <property type="evidence" value="ECO:0007669"/>
    <property type="project" value="UniProtKB-UniRule"/>
</dbReference>
<keyword evidence="3 4" id="KW-0288">FMN</keyword>
<keyword evidence="1 3" id="KW-0210">Decarboxylase</keyword>
<gene>
    <name evidence="3 7" type="primary">coaBC</name>
    <name evidence="7" type="ORF">GTU67_09950</name>
</gene>
<dbReference type="PANTHER" id="PTHR14359">
    <property type="entry name" value="HOMO-OLIGOMERIC FLAVIN CONTAINING CYS DECARBOXYLASE FAMILY"/>
    <property type="match status" value="1"/>
</dbReference>
<comment type="catalytic activity">
    <reaction evidence="3 4">
        <text>N-[(R)-4-phosphopantothenoyl]-L-cysteine + H(+) = (R)-4'-phosphopantetheine + CO2</text>
        <dbReference type="Rhea" id="RHEA:16793"/>
        <dbReference type="ChEBI" id="CHEBI:15378"/>
        <dbReference type="ChEBI" id="CHEBI:16526"/>
        <dbReference type="ChEBI" id="CHEBI:59458"/>
        <dbReference type="ChEBI" id="CHEBI:61723"/>
        <dbReference type="EC" id="4.1.1.36"/>
    </reaction>
</comment>
<name>A0A842HSM4_9BURK</name>
<dbReference type="GO" id="GO:0071513">
    <property type="term" value="C:phosphopantothenoylcysteine decarboxylase complex"/>
    <property type="evidence" value="ECO:0007669"/>
    <property type="project" value="TreeGrafter"/>
</dbReference>
<feature type="region of interest" description="Phosphopantothenate--cysteine ligase" evidence="3">
    <location>
        <begin position="192"/>
        <end position="408"/>
    </location>
</feature>